<name>A0ACC6THU5_9MICC</name>
<comment type="caution">
    <text evidence="1">The sequence shown here is derived from an EMBL/GenBank/DDBJ whole genome shotgun (WGS) entry which is preliminary data.</text>
</comment>
<organism evidence="1 2">
    <name type="scientific">Arthrobacter nitrophenolicus</name>
    <dbReference type="NCBI Taxonomy" id="683150"/>
    <lineage>
        <taxon>Bacteria</taxon>
        <taxon>Bacillati</taxon>
        <taxon>Actinomycetota</taxon>
        <taxon>Actinomycetes</taxon>
        <taxon>Micrococcales</taxon>
        <taxon>Micrococcaceae</taxon>
        <taxon>Arthrobacter</taxon>
    </lineage>
</organism>
<reference evidence="1" key="1">
    <citation type="submission" date="2024-06" db="EMBL/GenBank/DDBJ databases">
        <title>Genomic Encyclopedia of Type Strains, Phase IV (KMG-IV): sequencing the most valuable type-strain genomes for metagenomic binning, comparative biology and taxonomic classification.</title>
        <authorList>
            <person name="Goeker M."/>
        </authorList>
    </citation>
    <scope>NUCLEOTIDE SEQUENCE</scope>
    <source>
        <strain evidence="1">SJCon</strain>
    </source>
</reference>
<gene>
    <name evidence="1" type="ORF">ABIC98_002905</name>
</gene>
<dbReference type="Proteomes" id="UP001549207">
    <property type="component" value="Unassembled WGS sequence"/>
</dbReference>
<accession>A0ACC6THU5</accession>
<keyword evidence="2" id="KW-1185">Reference proteome</keyword>
<sequence length="305" mass="32208">MKDGERAALIAFLVQAVLAGGNAIGIRFSNRELEPLWGAGLRFALAATILLTVMAALRLALPRGRALFGSVLYGLFNFGLSFALIYYGLVRVQAGLAQTLLALVPLATLLLAVLWRQERVRAAAVIGTLLALAGVALMSRDSLQRDVPLTSVLAVVCGAFCFAQALVLVRRFPGVHPVTMNAVGMTSGAAVLLTAAMAAGDPLVIPQRIETWLAIGYLVVIGSVVVFLLYLVVLQSWLATRAAYGFVIIPFITVLLSAWLDDEPVTINLVLGGLLVLAGVYVGALRPGLTPPAEQDPGTDRSDGH</sequence>
<dbReference type="EMBL" id="JBEPNJ010000012">
    <property type="protein sequence ID" value="MET3773245.1"/>
    <property type="molecule type" value="Genomic_DNA"/>
</dbReference>
<evidence type="ECO:0000313" key="2">
    <source>
        <dbReference type="Proteomes" id="UP001549207"/>
    </source>
</evidence>
<protein>
    <submittedName>
        <fullName evidence="1">Drug/metabolite transporter (DMT)-like permease</fullName>
    </submittedName>
</protein>
<proteinExistence type="predicted"/>
<evidence type="ECO:0000313" key="1">
    <source>
        <dbReference type="EMBL" id="MET3773245.1"/>
    </source>
</evidence>